<keyword evidence="3" id="KW-1185">Reference proteome</keyword>
<dbReference type="PANTHER" id="PTHR34512:SF30">
    <property type="entry name" value="OUTER MEMBRANE PROTEIN ASSEMBLY FACTOR BAMB"/>
    <property type="match status" value="1"/>
</dbReference>
<reference evidence="2 3" key="1">
    <citation type="submission" date="2015-03" db="EMBL/GenBank/DDBJ databases">
        <title>Genome assembly of Sandaracinus amylolyticus DSM 53668.</title>
        <authorList>
            <person name="Sharma G."/>
            <person name="Subramanian S."/>
        </authorList>
    </citation>
    <scope>NUCLEOTIDE SEQUENCE [LARGE SCALE GENOMIC DNA]</scope>
    <source>
        <strain evidence="2 3">DSM 53668</strain>
    </source>
</reference>
<dbReference type="SMART" id="SM00564">
    <property type="entry name" value="PQQ"/>
    <property type="match status" value="7"/>
</dbReference>
<evidence type="ECO:0000313" key="3">
    <source>
        <dbReference type="Proteomes" id="UP000034883"/>
    </source>
</evidence>
<dbReference type="InterPro" id="IPR018391">
    <property type="entry name" value="PQQ_b-propeller_rpt"/>
</dbReference>
<dbReference type="RefSeq" id="WP_053234161.1">
    <property type="nucleotide sequence ID" value="NZ_CP011125.1"/>
</dbReference>
<proteinExistence type="predicted"/>
<sequence>MKRALAALVGIGVGAASLGACGGAPIPLGTYDEAYDAPRGRTREGRLPIRWTKRIAPEDEGPYLPIERSVPALDARADRIYVGSSAGALWALSGAGTEIWMYQAGGAIGSQPLVDPDRDEVYVASDDGRLHALVASTGEVRWHAEVGGAVGRPPVASDDAIYIITDADVVTAFDRSTGEALWRYRREAPEGFYVTEHAGLALTERQLITGFTDGVVVALDPRDGAVLWERDTTADLRTTSDTIRFTDVDTTPLVIGDTVYVASFAGGLYALERSSGSVRWLREELTGITGLAEAPGGLVIASSGDLGVMALRATDGERVWTSRIGRGSPTVPRVVGDVVIVGESEGGLLTLSLGRGTELGRIEAGHGFAAPAEFSEGLGGVVSNSGTLFVFRLL</sequence>
<dbReference type="PANTHER" id="PTHR34512">
    <property type="entry name" value="CELL SURFACE PROTEIN"/>
    <property type="match status" value="1"/>
</dbReference>
<dbReference type="STRING" id="927083.DB32_004054"/>
<dbReference type="SUPFAM" id="SSF50998">
    <property type="entry name" value="Quinoprotein alcohol dehydrogenase-like"/>
    <property type="match status" value="1"/>
</dbReference>
<dbReference type="AlphaFoldDB" id="A0A0F6W436"/>
<evidence type="ECO:0000259" key="1">
    <source>
        <dbReference type="Pfam" id="PF13360"/>
    </source>
</evidence>
<feature type="domain" description="Pyrrolo-quinoline quinone repeat" evidence="1">
    <location>
        <begin position="95"/>
        <end position="321"/>
    </location>
</feature>
<organism evidence="2 3">
    <name type="scientific">Sandaracinus amylolyticus</name>
    <dbReference type="NCBI Taxonomy" id="927083"/>
    <lineage>
        <taxon>Bacteria</taxon>
        <taxon>Pseudomonadati</taxon>
        <taxon>Myxococcota</taxon>
        <taxon>Polyangia</taxon>
        <taxon>Polyangiales</taxon>
        <taxon>Sandaracinaceae</taxon>
        <taxon>Sandaracinus</taxon>
    </lineage>
</organism>
<dbReference type="KEGG" id="samy:DB32_004054"/>
<dbReference type="Pfam" id="PF13360">
    <property type="entry name" value="PQQ_2"/>
    <property type="match status" value="1"/>
</dbReference>
<name>A0A0F6W436_9BACT</name>
<evidence type="ECO:0000313" key="2">
    <source>
        <dbReference type="EMBL" id="AKF06905.1"/>
    </source>
</evidence>
<dbReference type="PROSITE" id="PS51257">
    <property type="entry name" value="PROKAR_LIPOPROTEIN"/>
    <property type="match status" value="1"/>
</dbReference>
<dbReference type="Proteomes" id="UP000034883">
    <property type="component" value="Chromosome"/>
</dbReference>
<accession>A0A0F6W436</accession>
<gene>
    <name evidence="2" type="ORF">DB32_004054</name>
</gene>
<dbReference type="Gene3D" id="2.130.10.10">
    <property type="entry name" value="YVTN repeat-like/Quinoprotein amine dehydrogenase"/>
    <property type="match status" value="1"/>
</dbReference>
<dbReference type="InterPro" id="IPR015943">
    <property type="entry name" value="WD40/YVTN_repeat-like_dom_sf"/>
</dbReference>
<dbReference type="OrthoDB" id="5485895at2"/>
<protein>
    <submittedName>
        <fullName evidence="2">Putative cell surface protein</fullName>
    </submittedName>
</protein>
<dbReference type="InterPro" id="IPR011047">
    <property type="entry name" value="Quinoprotein_ADH-like_sf"/>
</dbReference>
<dbReference type="InterPro" id="IPR002372">
    <property type="entry name" value="PQQ_rpt_dom"/>
</dbReference>
<dbReference type="EMBL" id="CP011125">
    <property type="protein sequence ID" value="AKF06905.1"/>
    <property type="molecule type" value="Genomic_DNA"/>
</dbReference>